<evidence type="ECO:0000313" key="1">
    <source>
        <dbReference type="EMBL" id="PYY28227.1"/>
    </source>
</evidence>
<reference evidence="1 2" key="1">
    <citation type="submission" date="2018-01" db="EMBL/GenBank/DDBJ databases">
        <title>Genome sequence of the PGP bacterium Paenibacillus illinoisensis E3.</title>
        <authorList>
            <person name="Rolli E."/>
            <person name="Marasco R."/>
            <person name="Bessem C."/>
            <person name="Michoud G."/>
            <person name="Gaiarsa S."/>
            <person name="Borin S."/>
            <person name="Daffonchio D."/>
        </authorList>
    </citation>
    <scope>NUCLEOTIDE SEQUENCE [LARGE SCALE GENOMIC DNA]</scope>
    <source>
        <strain evidence="1 2">E3</strain>
    </source>
</reference>
<protein>
    <submittedName>
        <fullName evidence="1">Uncharacterized protein</fullName>
    </submittedName>
</protein>
<sequence length="70" mass="8259">MDLVTDIKPFLFKMINEVGIYPSNEQIRIVDRGKPHSCRFIDGKMYVYTFRFQNEYLKIGKAGRNSKARL</sequence>
<gene>
    <name evidence="1" type="ORF">PIL02S_03373</name>
</gene>
<comment type="caution">
    <text evidence="1">The sequence shown here is derived from an EMBL/GenBank/DDBJ whole genome shotgun (WGS) entry which is preliminary data.</text>
</comment>
<dbReference type="AlphaFoldDB" id="A0A2W0C863"/>
<organism evidence="1 2">
    <name type="scientific">Paenibacillus illinoisensis</name>
    <dbReference type="NCBI Taxonomy" id="59845"/>
    <lineage>
        <taxon>Bacteria</taxon>
        <taxon>Bacillati</taxon>
        <taxon>Bacillota</taxon>
        <taxon>Bacilli</taxon>
        <taxon>Bacillales</taxon>
        <taxon>Paenibacillaceae</taxon>
        <taxon>Paenibacillus</taxon>
    </lineage>
</organism>
<proteinExistence type="predicted"/>
<name>A0A2W0C863_9BACL</name>
<dbReference type="Proteomes" id="UP000247459">
    <property type="component" value="Unassembled WGS sequence"/>
</dbReference>
<dbReference type="EMBL" id="PRLG01000020">
    <property type="protein sequence ID" value="PYY28227.1"/>
    <property type="molecule type" value="Genomic_DNA"/>
</dbReference>
<accession>A0A2W0C863</accession>
<evidence type="ECO:0000313" key="2">
    <source>
        <dbReference type="Proteomes" id="UP000247459"/>
    </source>
</evidence>